<dbReference type="EMBL" id="JGCY01000244">
    <property type="protein sequence ID" value="EXY75295.1"/>
    <property type="molecule type" value="Genomic_DNA"/>
</dbReference>
<evidence type="ECO:0000256" key="1">
    <source>
        <dbReference type="SAM" id="SignalP"/>
    </source>
</evidence>
<name>A0A015W4A7_BACFG</name>
<comment type="caution">
    <text evidence="2">The sequence shown here is derived from an EMBL/GenBank/DDBJ whole genome shotgun (WGS) entry which is preliminary data.</text>
</comment>
<keyword evidence="1" id="KW-0732">Signal</keyword>
<proteinExistence type="predicted"/>
<protein>
    <recommendedName>
        <fullName evidence="4">DUF4836 family protein</fullName>
    </recommendedName>
</protein>
<dbReference type="Proteomes" id="UP000020529">
    <property type="component" value="Unassembled WGS sequence"/>
</dbReference>
<accession>A0A015W4A7</accession>
<evidence type="ECO:0000313" key="2">
    <source>
        <dbReference type="EMBL" id="EXY75295.1"/>
    </source>
</evidence>
<evidence type="ECO:0000313" key="3">
    <source>
        <dbReference type="Proteomes" id="UP000020529"/>
    </source>
</evidence>
<organism evidence="2 3">
    <name type="scientific">Bacteroides fragilis str. 3988T(B)14</name>
    <dbReference type="NCBI Taxonomy" id="1339315"/>
    <lineage>
        <taxon>Bacteria</taxon>
        <taxon>Pseudomonadati</taxon>
        <taxon>Bacteroidota</taxon>
        <taxon>Bacteroidia</taxon>
        <taxon>Bacteroidales</taxon>
        <taxon>Bacteroidaceae</taxon>
        <taxon>Bacteroides</taxon>
    </lineage>
</organism>
<dbReference type="RefSeq" id="WP_022347619.1">
    <property type="nucleotide sequence ID" value="NZ_JGCY01000244.1"/>
</dbReference>
<sequence>MVKRMISRLSVLAVLIVFMAACSKKAEYIHVIPADASAVASINLNSLADKAGLNDKQNEGMKQKMMEALKSGMNAAAFQQLEKIMKNPSQSGIDVKAPVFVFTSKTFISPTIVAKVSNIEDLRASLDLMAKEGICQPIAEEEGYSFTSLQKNNLLVFNENAAVLTEAYGTSQMDVAKQTISTLLKQTEENSIASNGSFRKMQDQKGDINFFASMDAVPKMYTQQISLGLSSQIDLSEVKAVGNLNFEKGKIALQIETYSDNAETDALLKKQAQAVKKLNTTFLQNFPESTLAFLNIGVNGAAFYDLLFNNEEFRRNVSLAKADEVKSLFASFEGDISIGLINVTLNSVPTFAAYADAKNGNALKALYDNKKQLKLGKNEDIIQLGENEYVYKSRATNVFFGIRNKQMYATNDELLYKSISKPVEKSIKDAGYVSDMKGKNVFFVINMDAILDLPVVKMMAGFGGEEYQTYYKLASKISYIEAFSDSEGKTETAILLKNKDDNALKQIVDFAKQFAGM</sequence>
<feature type="signal peptide" evidence="1">
    <location>
        <begin position="1"/>
        <end position="26"/>
    </location>
</feature>
<dbReference type="AlphaFoldDB" id="A0A015W4A7"/>
<evidence type="ECO:0008006" key="4">
    <source>
        <dbReference type="Google" id="ProtNLM"/>
    </source>
</evidence>
<feature type="chain" id="PRO_5001478295" description="DUF4836 family protein" evidence="1">
    <location>
        <begin position="27"/>
        <end position="517"/>
    </location>
</feature>
<dbReference type="PROSITE" id="PS51257">
    <property type="entry name" value="PROKAR_LIPOPROTEIN"/>
    <property type="match status" value="1"/>
</dbReference>
<dbReference type="Pfam" id="PF16120">
    <property type="entry name" value="DUF4836"/>
    <property type="match status" value="1"/>
</dbReference>
<dbReference type="InterPro" id="IPR032276">
    <property type="entry name" value="DUF4836"/>
</dbReference>
<reference evidence="2 3" key="1">
    <citation type="submission" date="2014-02" db="EMBL/GenBank/DDBJ databases">
        <authorList>
            <person name="Sears C."/>
            <person name="Carroll K."/>
            <person name="Sack B.R."/>
            <person name="Qadri F."/>
            <person name="Myers L.L."/>
            <person name="Chung G.-T."/>
            <person name="Escheverria P."/>
            <person name="Fraser C.M."/>
            <person name="Sadzewicz L."/>
            <person name="Shefchek K.A."/>
            <person name="Tallon L."/>
            <person name="Das S.P."/>
            <person name="Daugherty S."/>
            <person name="Mongodin E.F."/>
        </authorList>
    </citation>
    <scope>NUCLEOTIDE SEQUENCE [LARGE SCALE GENOMIC DNA]</scope>
    <source>
        <strain evidence="3">3988T(B)14</strain>
    </source>
</reference>
<gene>
    <name evidence="2" type="ORF">M124_0867</name>
</gene>
<dbReference type="PATRIC" id="fig|1339315.3.peg.1661"/>